<evidence type="ECO:0000259" key="5">
    <source>
        <dbReference type="Pfam" id="PF04542"/>
    </source>
</evidence>
<reference evidence="7 8" key="1">
    <citation type="submission" date="2019-02" db="EMBL/GenBank/DDBJ databases">
        <title>Deep-cultivation of Planctomycetes and their phenomic and genomic characterization uncovers novel biology.</title>
        <authorList>
            <person name="Wiegand S."/>
            <person name="Jogler M."/>
            <person name="Boedeker C."/>
            <person name="Pinto D."/>
            <person name="Vollmers J."/>
            <person name="Rivas-Marin E."/>
            <person name="Kohn T."/>
            <person name="Peeters S.H."/>
            <person name="Heuer A."/>
            <person name="Rast P."/>
            <person name="Oberbeckmann S."/>
            <person name="Bunk B."/>
            <person name="Jeske O."/>
            <person name="Meyerdierks A."/>
            <person name="Storesund J.E."/>
            <person name="Kallscheuer N."/>
            <person name="Luecker S."/>
            <person name="Lage O.M."/>
            <person name="Pohl T."/>
            <person name="Merkel B.J."/>
            <person name="Hornburger P."/>
            <person name="Mueller R.-W."/>
            <person name="Bruemmer F."/>
            <person name="Labrenz M."/>
            <person name="Spormann A.M."/>
            <person name="Op den Camp H."/>
            <person name="Overmann J."/>
            <person name="Amann R."/>
            <person name="Jetten M.S.M."/>
            <person name="Mascher T."/>
            <person name="Medema M.H."/>
            <person name="Devos D.P."/>
            <person name="Kaster A.-K."/>
            <person name="Ovreas L."/>
            <person name="Rohde M."/>
            <person name="Galperin M.Y."/>
            <person name="Jogler C."/>
        </authorList>
    </citation>
    <scope>NUCLEOTIDE SEQUENCE [LARGE SCALE GENOMIC DNA]</scope>
    <source>
        <strain evidence="7 8">EC9</strain>
    </source>
</reference>
<evidence type="ECO:0000313" key="7">
    <source>
        <dbReference type="EMBL" id="QDS88724.1"/>
    </source>
</evidence>
<dbReference type="SUPFAM" id="SSF88946">
    <property type="entry name" value="Sigma2 domain of RNA polymerase sigma factors"/>
    <property type="match status" value="1"/>
</dbReference>
<keyword evidence="4" id="KW-0804">Transcription</keyword>
<dbReference type="KEGG" id="ruv:EC9_29160"/>
<dbReference type="PANTHER" id="PTHR30603:SF60">
    <property type="entry name" value="RNA POLYMERASE SIGMA FACTOR RPOD"/>
    <property type="match status" value="1"/>
</dbReference>
<dbReference type="Proteomes" id="UP000319557">
    <property type="component" value="Chromosome"/>
</dbReference>
<evidence type="ECO:0000313" key="8">
    <source>
        <dbReference type="Proteomes" id="UP000319557"/>
    </source>
</evidence>
<dbReference type="Pfam" id="PF04545">
    <property type="entry name" value="Sigma70_r4"/>
    <property type="match status" value="1"/>
</dbReference>
<dbReference type="NCBIfam" id="TIGR02937">
    <property type="entry name" value="sigma70-ECF"/>
    <property type="match status" value="1"/>
</dbReference>
<dbReference type="RefSeq" id="WP_145346134.1">
    <property type="nucleotide sequence ID" value="NZ_CP036261.1"/>
</dbReference>
<sequence>MIIALNQFRSLHLAPRYPFDWFNTDGLAGVLDEVDMVASWRHVSAEEFEAEKRRLIKQEIEFIDNPEFHVPGAGQLLFDVAVDLDRETTPHHRPGEGLPTHLDRLCSANLLKPEQEVMLFGRMNFLLCMASKCRDSLPFTKTAVQQVDRIHALLALAAWHRDRIIEANLRLVFSIVKKFVNPQITFDDLLADGILALIRAVEKFDYSRGFRFSTYATQVVRRNSYQVVVQRQADDARTLDGLDEAGIAEAGVPRESFLSEQRWHQLRGQLSVLLDSLDRREKLIIRARFSIGAHSKVQTLQAIAGRLGISKERVRQIESRAIAKLQEMAAIADFHELGSV</sequence>
<feature type="domain" description="RNA polymerase sigma-70 region 2" evidence="5">
    <location>
        <begin position="164"/>
        <end position="226"/>
    </location>
</feature>
<organism evidence="7 8">
    <name type="scientific">Rosistilla ulvae</name>
    <dbReference type="NCBI Taxonomy" id="1930277"/>
    <lineage>
        <taxon>Bacteria</taxon>
        <taxon>Pseudomonadati</taxon>
        <taxon>Planctomycetota</taxon>
        <taxon>Planctomycetia</taxon>
        <taxon>Pirellulales</taxon>
        <taxon>Pirellulaceae</taxon>
        <taxon>Rosistilla</taxon>
    </lineage>
</organism>
<evidence type="ECO:0000256" key="3">
    <source>
        <dbReference type="ARBA" id="ARBA00023125"/>
    </source>
</evidence>
<name>A0A517M1G4_9BACT</name>
<protein>
    <submittedName>
        <fullName evidence="7">RNA polymerase sigma factor SigB</fullName>
    </submittedName>
</protein>
<keyword evidence="1" id="KW-0805">Transcription regulation</keyword>
<dbReference type="EMBL" id="CP036261">
    <property type="protein sequence ID" value="QDS88724.1"/>
    <property type="molecule type" value="Genomic_DNA"/>
</dbReference>
<gene>
    <name evidence="7" type="primary">sigB</name>
    <name evidence="7" type="ORF">EC9_29160</name>
</gene>
<keyword evidence="2" id="KW-0731">Sigma factor</keyword>
<dbReference type="OrthoDB" id="9780321at2"/>
<dbReference type="Gene3D" id="1.10.601.10">
    <property type="entry name" value="RNA Polymerase Primary Sigma Factor"/>
    <property type="match status" value="1"/>
</dbReference>
<dbReference type="InterPro" id="IPR036388">
    <property type="entry name" value="WH-like_DNA-bd_sf"/>
</dbReference>
<feature type="domain" description="RNA polymerase sigma-70 region 4" evidence="6">
    <location>
        <begin position="273"/>
        <end position="327"/>
    </location>
</feature>
<evidence type="ECO:0000256" key="4">
    <source>
        <dbReference type="ARBA" id="ARBA00023163"/>
    </source>
</evidence>
<keyword evidence="3" id="KW-0238">DNA-binding</keyword>
<evidence type="ECO:0000256" key="1">
    <source>
        <dbReference type="ARBA" id="ARBA00023015"/>
    </source>
</evidence>
<dbReference type="Pfam" id="PF04542">
    <property type="entry name" value="Sigma70_r2"/>
    <property type="match status" value="1"/>
</dbReference>
<dbReference type="AlphaFoldDB" id="A0A517M1G4"/>
<evidence type="ECO:0000259" key="6">
    <source>
        <dbReference type="Pfam" id="PF04545"/>
    </source>
</evidence>
<dbReference type="PANTHER" id="PTHR30603">
    <property type="entry name" value="RNA POLYMERASE SIGMA FACTOR RPO"/>
    <property type="match status" value="1"/>
</dbReference>
<dbReference type="InterPro" id="IPR013325">
    <property type="entry name" value="RNA_pol_sigma_r2"/>
</dbReference>
<keyword evidence="8" id="KW-1185">Reference proteome</keyword>
<dbReference type="GO" id="GO:0003677">
    <property type="term" value="F:DNA binding"/>
    <property type="evidence" value="ECO:0007669"/>
    <property type="project" value="UniProtKB-KW"/>
</dbReference>
<dbReference type="GO" id="GO:0016987">
    <property type="term" value="F:sigma factor activity"/>
    <property type="evidence" value="ECO:0007669"/>
    <property type="project" value="UniProtKB-KW"/>
</dbReference>
<dbReference type="Gene3D" id="1.10.10.10">
    <property type="entry name" value="Winged helix-like DNA-binding domain superfamily/Winged helix DNA-binding domain"/>
    <property type="match status" value="1"/>
</dbReference>
<dbReference type="PRINTS" id="PR00046">
    <property type="entry name" value="SIGMA70FCT"/>
</dbReference>
<accession>A0A517M1G4</accession>
<evidence type="ECO:0000256" key="2">
    <source>
        <dbReference type="ARBA" id="ARBA00023082"/>
    </source>
</evidence>
<dbReference type="CDD" id="cd06171">
    <property type="entry name" value="Sigma70_r4"/>
    <property type="match status" value="1"/>
</dbReference>
<dbReference type="InterPro" id="IPR014284">
    <property type="entry name" value="RNA_pol_sigma-70_dom"/>
</dbReference>
<dbReference type="SUPFAM" id="SSF88659">
    <property type="entry name" value="Sigma3 and sigma4 domains of RNA polymerase sigma factors"/>
    <property type="match status" value="1"/>
</dbReference>
<dbReference type="InterPro" id="IPR050239">
    <property type="entry name" value="Sigma-70_RNA_pol_init_factors"/>
</dbReference>
<dbReference type="InterPro" id="IPR000943">
    <property type="entry name" value="RNA_pol_sigma70"/>
</dbReference>
<dbReference type="InterPro" id="IPR007630">
    <property type="entry name" value="RNA_pol_sigma70_r4"/>
</dbReference>
<dbReference type="InterPro" id="IPR007627">
    <property type="entry name" value="RNA_pol_sigma70_r2"/>
</dbReference>
<proteinExistence type="predicted"/>
<dbReference type="GO" id="GO:0006352">
    <property type="term" value="P:DNA-templated transcription initiation"/>
    <property type="evidence" value="ECO:0007669"/>
    <property type="project" value="InterPro"/>
</dbReference>
<dbReference type="InterPro" id="IPR013324">
    <property type="entry name" value="RNA_pol_sigma_r3/r4-like"/>
</dbReference>